<reference evidence="2" key="1">
    <citation type="submission" date="2013-03" db="EMBL/GenBank/DDBJ databases">
        <title>The Genome Sequence of Anopheles minimus MINIMUS1.</title>
        <authorList>
            <consortium name="The Broad Institute Genomics Platform"/>
            <person name="Neafsey D.E."/>
            <person name="Walton C."/>
            <person name="Walker B."/>
            <person name="Young S.K."/>
            <person name="Zeng Q."/>
            <person name="Gargeya S."/>
            <person name="Fitzgerald M."/>
            <person name="Haas B."/>
            <person name="Abouelleil A."/>
            <person name="Allen A.W."/>
            <person name="Alvarado L."/>
            <person name="Arachchi H.M."/>
            <person name="Berlin A.M."/>
            <person name="Chapman S.B."/>
            <person name="Gainer-Dewar J."/>
            <person name="Goldberg J."/>
            <person name="Griggs A."/>
            <person name="Gujja S."/>
            <person name="Hansen M."/>
            <person name="Howarth C."/>
            <person name="Imamovic A."/>
            <person name="Ireland A."/>
            <person name="Larimer J."/>
            <person name="McCowan C."/>
            <person name="Murphy C."/>
            <person name="Pearson M."/>
            <person name="Poon T.W."/>
            <person name="Priest M."/>
            <person name="Roberts A."/>
            <person name="Saif S."/>
            <person name="Shea T."/>
            <person name="Sisk P."/>
            <person name="Sykes S."/>
            <person name="Wortman J."/>
            <person name="Nusbaum C."/>
            <person name="Birren B."/>
        </authorList>
    </citation>
    <scope>NUCLEOTIDE SEQUENCE [LARGE SCALE GENOMIC DNA]</scope>
    <source>
        <strain evidence="2">MINIMUS1</strain>
    </source>
</reference>
<dbReference type="VEuPathDB" id="VectorBase:AMIN014127"/>
<organism evidence="1 2">
    <name type="scientific">Anopheles minimus</name>
    <dbReference type="NCBI Taxonomy" id="112268"/>
    <lineage>
        <taxon>Eukaryota</taxon>
        <taxon>Metazoa</taxon>
        <taxon>Ecdysozoa</taxon>
        <taxon>Arthropoda</taxon>
        <taxon>Hexapoda</taxon>
        <taxon>Insecta</taxon>
        <taxon>Pterygota</taxon>
        <taxon>Neoptera</taxon>
        <taxon>Endopterygota</taxon>
        <taxon>Diptera</taxon>
        <taxon>Nematocera</taxon>
        <taxon>Culicoidea</taxon>
        <taxon>Culicidae</taxon>
        <taxon>Anophelinae</taxon>
        <taxon>Anopheles</taxon>
    </lineage>
</organism>
<dbReference type="EnsemblMetazoa" id="AMIN014127-RA">
    <property type="protein sequence ID" value="AMIN014127-PA"/>
    <property type="gene ID" value="AMIN014127"/>
</dbReference>
<dbReference type="AlphaFoldDB" id="A0A182WN23"/>
<accession>A0A182WN23</accession>
<reference evidence="1" key="2">
    <citation type="submission" date="2020-05" db="UniProtKB">
        <authorList>
            <consortium name="EnsemblMetazoa"/>
        </authorList>
    </citation>
    <scope>IDENTIFICATION</scope>
    <source>
        <strain evidence="1">MINIMUS1</strain>
    </source>
</reference>
<sequence length="25" mass="2749">MIITLLIANSSHPIVQFSIVVKLVL</sequence>
<protein>
    <submittedName>
        <fullName evidence="1">Uncharacterized protein</fullName>
    </submittedName>
</protein>
<keyword evidence="2" id="KW-1185">Reference proteome</keyword>
<name>A0A182WN23_9DIPT</name>
<proteinExistence type="predicted"/>
<dbReference type="Proteomes" id="UP000075920">
    <property type="component" value="Unassembled WGS sequence"/>
</dbReference>
<evidence type="ECO:0000313" key="2">
    <source>
        <dbReference type="Proteomes" id="UP000075920"/>
    </source>
</evidence>
<evidence type="ECO:0000313" key="1">
    <source>
        <dbReference type="EnsemblMetazoa" id="AMIN014127-PA"/>
    </source>
</evidence>